<evidence type="ECO:0000256" key="1">
    <source>
        <dbReference type="SAM" id="MobiDB-lite"/>
    </source>
</evidence>
<reference evidence="3 4" key="1">
    <citation type="journal article" date="2020" name="Nat. Commun.">
        <title>Genome of Tripterygium wilfordii and identification of cytochrome P450 involved in triptolide biosynthesis.</title>
        <authorList>
            <person name="Tu L."/>
            <person name="Su P."/>
            <person name="Zhang Z."/>
            <person name="Gao L."/>
            <person name="Wang J."/>
            <person name="Hu T."/>
            <person name="Zhou J."/>
            <person name="Zhang Y."/>
            <person name="Zhao Y."/>
            <person name="Liu Y."/>
            <person name="Song Y."/>
            <person name="Tong Y."/>
            <person name="Lu Y."/>
            <person name="Yang J."/>
            <person name="Xu C."/>
            <person name="Jia M."/>
            <person name="Peters R.J."/>
            <person name="Huang L."/>
            <person name="Gao W."/>
        </authorList>
    </citation>
    <scope>NUCLEOTIDE SEQUENCE [LARGE SCALE GENOMIC DNA]</scope>
    <source>
        <strain evidence="4">cv. XIE 37</strain>
        <strain evidence="3">XIE 37</strain>
        <tissue evidence="3">Leaf</tissue>
    </source>
</reference>
<dbReference type="OrthoDB" id="668318at2759"/>
<evidence type="ECO:0000313" key="2">
    <source>
        <dbReference type="EMBL" id="KAF5728133.1"/>
    </source>
</evidence>
<organism evidence="3 4">
    <name type="scientific">Tripterygium wilfordii</name>
    <name type="common">Thunder God vine</name>
    <dbReference type="NCBI Taxonomy" id="458696"/>
    <lineage>
        <taxon>Eukaryota</taxon>
        <taxon>Viridiplantae</taxon>
        <taxon>Streptophyta</taxon>
        <taxon>Embryophyta</taxon>
        <taxon>Tracheophyta</taxon>
        <taxon>Spermatophyta</taxon>
        <taxon>Magnoliopsida</taxon>
        <taxon>eudicotyledons</taxon>
        <taxon>Gunneridae</taxon>
        <taxon>Pentapetalae</taxon>
        <taxon>rosids</taxon>
        <taxon>fabids</taxon>
        <taxon>Celastrales</taxon>
        <taxon>Celastraceae</taxon>
        <taxon>Tripterygium</taxon>
    </lineage>
</organism>
<protein>
    <submittedName>
        <fullName evidence="3">Uncharacterized protein</fullName>
    </submittedName>
</protein>
<proteinExistence type="predicted"/>
<feature type="region of interest" description="Disordered" evidence="1">
    <location>
        <begin position="57"/>
        <end position="81"/>
    </location>
</feature>
<feature type="compositionally biased region" description="Basic and acidic residues" evidence="1">
    <location>
        <begin position="26"/>
        <end position="38"/>
    </location>
</feature>
<sequence length="81" mass="8737">MSGVQGARPPEYETPTTYESVAGGENRTKTDIRSKEDQGPIQIDKQQDKIEDFIAAASQDDPVLDADKDDKKPDLGVTGTG</sequence>
<evidence type="ECO:0000313" key="3">
    <source>
        <dbReference type="EMBL" id="KAF5728154.1"/>
    </source>
</evidence>
<accession>A0A7J7C1X8</accession>
<dbReference type="EMBL" id="JAAARO010000021">
    <property type="protein sequence ID" value="KAF5728133.1"/>
    <property type="molecule type" value="Genomic_DNA"/>
</dbReference>
<dbReference type="PANTHER" id="PTHR36012">
    <property type="entry name" value="OS01G0654400 PROTEIN"/>
    <property type="match status" value="1"/>
</dbReference>
<feature type="region of interest" description="Disordered" evidence="1">
    <location>
        <begin position="1"/>
        <end position="41"/>
    </location>
</feature>
<dbReference type="AlphaFoldDB" id="A0A7J7C1X8"/>
<dbReference type="EMBL" id="JAAARO010000021">
    <property type="protein sequence ID" value="KAF5728154.1"/>
    <property type="molecule type" value="Genomic_DNA"/>
</dbReference>
<dbReference type="InParanoid" id="A0A7J7C1X8"/>
<keyword evidence="4" id="KW-1185">Reference proteome</keyword>
<evidence type="ECO:0000313" key="4">
    <source>
        <dbReference type="Proteomes" id="UP000593562"/>
    </source>
</evidence>
<name>A0A7J7C1X8_TRIWF</name>
<dbReference type="Proteomes" id="UP000593562">
    <property type="component" value="Unassembled WGS sequence"/>
</dbReference>
<dbReference type="CDD" id="cd23010">
    <property type="entry name" value="PM41-like"/>
    <property type="match status" value="1"/>
</dbReference>
<gene>
    <name evidence="2" type="ORF">HS088_TW21G00276</name>
    <name evidence="3" type="ORF">HS088_TW21G00297</name>
</gene>
<feature type="compositionally biased region" description="Basic and acidic residues" evidence="1">
    <location>
        <begin position="65"/>
        <end position="74"/>
    </location>
</feature>
<dbReference type="FunCoup" id="A0A7J7C1X8">
    <property type="interactions" value="94"/>
</dbReference>
<dbReference type="PANTHER" id="PTHR36012:SF2">
    <property type="entry name" value="OS08G0385000 PROTEIN"/>
    <property type="match status" value="1"/>
</dbReference>
<comment type="caution">
    <text evidence="3">The sequence shown here is derived from an EMBL/GenBank/DDBJ whole genome shotgun (WGS) entry which is preliminary data.</text>
</comment>